<dbReference type="InterPro" id="IPR049874">
    <property type="entry name" value="ROK_cs"/>
</dbReference>
<sequence length="409" mass="42036">MAVVDKLGRRSSSKGTALDLIRSSGPISRVELAEMTGLTQATISTVVRGLITDGLISETGRAESTGGKPRMHLQINPGSRLSIGVHVGADHITYVVTDLAGTVIGRLRAPGPADTSPIEAVATIATDVDRLISGLDIDRSRIVGLGLVTPGPIDKRSGSIQNAPTLAHWTDFPLARAVGTATGLPCVFDNDATAAAIGEYWMGATSDHLTYGSVYMGMGIGVGIVIDGSIYHGELSNVGELGHVSVDARGRVCPCGNIGCVELYAAPPAVVAAARRASAEGRLDLAFTGVVARDFEAVATLAMAGDATALELVTESAEYLASAIVSMVNLIDLHLIVLAGSAFSVAGSLYATTISRMLAERVLARSISGVDVRISVNGDDAAALGAATMVLQENLSPRSLRAVTLATAP</sequence>
<dbReference type="InterPro" id="IPR036388">
    <property type="entry name" value="WH-like_DNA-bd_sf"/>
</dbReference>
<protein>
    <submittedName>
        <fullName evidence="2">ROK family transcriptional regulator</fullName>
    </submittedName>
</protein>
<dbReference type="AlphaFoldDB" id="A0A433JWX4"/>
<reference evidence="2 3" key="1">
    <citation type="submission" date="2018-12" db="EMBL/GenBank/DDBJ databases">
        <authorList>
            <person name="Li F."/>
        </authorList>
    </citation>
    <scope>NUCLEOTIDE SEQUENCE [LARGE SCALE GENOMIC DNA]</scope>
    <source>
        <strain evidence="2 3">EGI 6500705</strain>
    </source>
</reference>
<keyword evidence="3" id="KW-1185">Reference proteome</keyword>
<evidence type="ECO:0000313" key="3">
    <source>
        <dbReference type="Proteomes" id="UP000274909"/>
    </source>
</evidence>
<dbReference type="Pfam" id="PF00480">
    <property type="entry name" value="ROK"/>
    <property type="match status" value="1"/>
</dbReference>
<evidence type="ECO:0000256" key="1">
    <source>
        <dbReference type="ARBA" id="ARBA00006479"/>
    </source>
</evidence>
<comment type="caution">
    <text evidence="2">The sequence shown here is derived from an EMBL/GenBank/DDBJ whole genome shotgun (WGS) entry which is preliminary data.</text>
</comment>
<organism evidence="2 3">
    <name type="scientific">Labedella endophytica</name>
    <dbReference type="NCBI Taxonomy" id="1523160"/>
    <lineage>
        <taxon>Bacteria</taxon>
        <taxon>Bacillati</taxon>
        <taxon>Actinomycetota</taxon>
        <taxon>Actinomycetes</taxon>
        <taxon>Micrococcales</taxon>
        <taxon>Microbacteriaceae</taxon>
        <taxon>Labedella</taxon>
    </lineage>
</organism>
<dbReference type="InterPro" id="IPR043129">
    <property type="entry name" value="ATPase_NBD"/>
</dbReference>
<accession>A0A433JWX4</accession>
<comment type="similarity">
    <text evidence="1">Belongs to the ROK (NagC/XylR) family.</text>
</comment>
<dbReference type="Gene3D" id="1.10.10.10">
    <property type="entry name" value="Winged helix-like DNA-binding domain superfamily/Winged helix DNA-binding domain"/>
    <property type="match status" value="1"/>
</dbReference>
<dbReference type="OrthoDB" id="4083144at2"/>
<dbReference type="InterPro" id="IPR036390">
    <property type="entry name" value="WH_DNA-bd_sf"/>
</dbReference>
<dbReference type="InterPro" id="IPR000600">
    <property type="entry name" value="ROK"/>
</dbReference>
<name>A0A433JWX4_9MICO</name>
<dbReference type="PANTHER" id="PTHR18964">
    <property type="entry name" value="ROK (REPRESSOR, ORF, KINASE) FAMILY"/>
    <property type="match status" value="1"/>
</dbReference>
<evidence type="ECO:0000313" key="2">
    <source>
        <dbReference type="EMBL" id="RUR03387.1"/>
    </source>
</evidence>
<dbReference type="EMBL" id="RZGZ01000001">
    <property type="protein sequence ID" value="RUR03387.1"/>
    <property type="molecule type" value="Genomic_DNA"/>
</dbReference>
<dbReference type="PANTHER" id="PTHR18964:SF149">
    <property type="entry name" value="BIFUNCTIONAL UDP-N-ACETYLGLUCOSAMINE 2-EPIMERASE_N-ACETYLMANNOSAMINE KINASE"/>
    <property type="match status" value="1"/>
</dbReference>
<gene>
    <name evidence="2" type="ORF">ELQ94_02245</name>
</gene>
<dbReference type="Gene3D" id="3.30.420.40">
    <property type="match status" value="2"/>
</dbReference>
<proteinExistence type="inferred from homology"/>
<dbReference type="Proteomes" id="UP000274909">
    <property type="component" value="Unassembled WGS sequence"/>
</dbReference>
<dbReference type="SUPFAM" id="SSF53067">
    <property type="entry name" value="Actin-like ATPase domain"/>
    <property type="match status" value="1"/>
</dbReference>
<dbReference type="SUPFAM" id="SSF46785">
    <property type="entry name" value="Winged helix' DNA-binding domain"/>
    <property type="match status" value="1"/>
</dbReference>
<dbReference type="PROSITE" id="PS01125">
    <property type="entry name" value="ROK"/>
    <property type="match status" value="1"/>
</dbReference>